<organism evidence="2 3">
    <name type="scientific">Fusarium proliferatum (strain ET1)</name>
    <name type="common">Orchid endophyte fungus</name>
    <dbReference type="NCBI Taxonomy" id="1227346"/>
    <lineage>
        <taxon>Eukaryota</taxon>
        <taxon>Fungi</taxon>
        <taxon>Dikarya</taxon>
        <taxon>Ascomycota</taxon>
        <taxon>Pezizomycotina</taxon>
        <taxon>Sordariomycetes</taxon>
        <taxon>Hypocreomycetidae</taxon>
        <taxon>Hypocreales</taxon>
        <taxon>Nectriaceae</taxon>
        <taxon>Fusarium</taxon>
        <taxon>Fusarium fujikuroi species complex</taxon>
    </lineage>
</organism>
<gene>
    <name evidence="2" type="ORF">FPRO_01051</name>
</gene>
<protein>
    <submittedName>
        <fullName evidence="2">Uncharacterized protein</fullName>
    </submittedName>
</protein>
<dbReference type="AlphaFoldDB" id="A0A1L7V1N9"/>
<keyword evidence="3" id="KW-1185">Reference proteome</keyword>
<accession>A0A1L7V1N9</accession>
<feature type="signal peptide" evidence="1">
    <location>
        <begin position="1"/>
        <end position="19"/>
    </location>
</feature>
<dbReference type="GeneID" id="42045939"/>
<name>A0A1L7V1N9_FUSPR</name>
<sequence>MLTALFLIWRLAFHHVGAPLSIDRRSSYRPMVMGVRWLMPAETGTMVMTLSLSCREHDDLVAKKRGTYVRYLVQTPNVDEIAVTYKVANNGTFGRPPTPFICSALSGAAPLCRTVA</sequence>
<feature type="chain" id="PRO_5012476522" evidence="1">
    <location>
        <begin position="20"/>
        <end position="116"/>
    </location>
</feature>
<evidence type="ECO:0000313" key="2">
    <source>
        <dbReference type="EMBL" id="CZR34828.1"/>
    </source>
</evidence>
<evidence type="ECO:0000313" key="3">
    <source>
        <dbReference type="Proteomes" id="UP000183971"/>
    </source>
</evidence>
<dbReference type="Proteomes" id="UP000183971">
    <property type="component" value="Unassembled WGS sequence"/>
</dbReference>
<evidence type="ECO:0000256" key="1">
    <source>
        <dbReference type="SAM" id="SignalP"/>
    </source>
</evidence>
<comment type="caution">
    <text evidence="2">The sequence shown here is derived from an EMBL/GenBank/DDBJ whole genome shotgun (WGS) entry which is preliminary data.</text>
</comment>
<dbReference type="VEuPathDB" id="FungiDB:FPRO_01051"/>
<proteinExistence type="predicted"/>
<reference evidence="3" key="1">
    <citation type="journal article" date="2016" name="Genome Biol. Evol.">
        <title>Comparative 'omics' of the Fusarium fujikuroi species complex highlights differences in genetic potential and metabolite synthesis.</title>
        <authorList>
            <person name="Niehaus E.-M."/>
            <person name="Muensterkoetter M."/>
            <person name="Proctor R.H."/>
            <person name="Brown D.W."/>
            <person name="Sharon A."/>
            <person name="Idan Y."/>
            <person name="Oren-Young L."/>
            <person name="Sieber C.M."/>
            <person name="Novak O."/>
            <person name="Pencik A."/>
            <person name="Tarkowska D."/>
            <person name="Hromadova K."/>
            <person name="Freeman S."/>
            <person name="Maymon M."/>
            <person name="Elazar M."/>
            <person name="Youssef S.A."/>
            <person name="El-Shabrawy E.S.M."/>
            <person name="Shalaby A.B.A."/>
            <person name="Houterman P."/>
            <person name="Brock N.L."/>
            <person name="Burkhardt I."/>
            <person name="Tsavkelova E.A."/>
            <person name="Dickschat J.S."/>
            <person name="Galuszka P."/>
            <person name="Gueldener U."/>
            <person name="Tudzynski B."/>
        </authorList>
    </citation>
    <scope>NUCLEOTIDE SEQUENCE [LARGE SCALE GENOMIC DNA]</scope>
    <source>
        <strain evidence="3">ET1</strain>
    </source>
</reference>
<dbReference type="RefSeq" id="XP_031075421.1">
    <property type="nucleotide sequence ID" value="XM_031219626.1"/>
</dbReference>
<keyword evidence="1" id="KW-0732">Signal</keyword>
<dbReference type="EMBL" id="FJOF01000001">
    <property type="protein sequence ID" value="CZR34828.1"/>
    <property type="molecule type" value="Genomic_DNA"/>
</dbReference>